<evidence type="ECO:0000256" key="5">
    <source>
        <dbReference type="PIRSR" id="PIRSR034515-3"/>
    </source>
</evidence>
<dbReference type="InterPro" id="IPR008929">
    <property type="entry name" value="Chondroitin_lyas"/>
</dbReference>
<dbReference type="EMBL" id="JOJP01000001">
    <property type="protein sequence ID" value="KEI73333.1"/>
    <property type="molecule type" value="Genomic_DNA"/>
</dbReference>
<dbReference type="SUPFAM" id="SSF49785">
    <property type="entry name" value="Galactose-binding domain-like"/>
    <property type="match status" value="1"/>
</dbReference>
<dbReference type="Gene3D" id="1.50.10.100">
    <property type="entry name" value="Chondroitin AC/alginate lyase"/>
    <property type="match status" value="1"/>
</dbReference>
<dbReference type="SUPFAM" id="SSF48230">
    <property type="entry name" value="Chondroitin AC/alginate lyase"/>
    <property type="match status" value="1"/>
</dbReference>
<dbReference type="eggNOG" id="ENOG502Z8J1">
    <property type="taxonomic scope" value="Bacteria"/>
</dbReference>
<dbReference type="Pfam" id="PF09093">
    <property type="entry name" value="Lyase_catalyt"/>
    <property type="match status" value="1"/>
</dbReference>
<dbReference type="GO" id="GO:0005576">
    <property type="term" value="C:extracellular region"/>
    <property type="evidence" value="ECO:0007669"/>
    <property type="project" value="InterPro"/>
</dbReference>
<dbReference type="AlphaFoldDB" id="A0A081KGQ7"/>
<dbReference type="Gene3D" id="2.60.120.430">
    <property type="entry name" value="Galactose-binding lectin"/>
    <property type="match status" value="1"/>
</dbReference>
<feature type="active site" description="Proton donor" evidence="4">
    <location>
        <position position="468"/>
    </location>
</feature>
<feature type="domain" description="Lyase catalytic" evidence="8">
    <location>
        <begin position="211"/>
        <end position="567"/>
    </location>
</feature>
<dbReference type="InterPro" id="IPR003159">
    <property type="entry name" value="Lyase_8_central_dom"/>
</dbReference>
<feature type="domain" description="Lyase N-terminal" evidence="7">
    <location>
        <begin position="28"/>
        <end position="193"/>
    </location>
</feature>
<proteinExistence type="inferred from homology"/>
<evidence type="ECO:0000313" key="9">
    <source>
        <dbReference type="EMBL" id="KEI73333.1"/>
    </source>
</evidence>
<dbReference type="GO" id="GO:0005975">
    <property type="term" value="P:carbohydrate metabolic process"/>
    <property type="evidence" value="ECO:0007669"/>
    <property type="project" value="InterPro"/>
</dbReference>
<keyword evidence="2 3" id="KW-0456">Lyase</keyword>
<dbReference type="GO" id="GO:0034000">
    <property type="term" value="F:chondroitin-sulfate-ABC endolyase activity"/>
    <property type="evidence" value="ECO:0007669"/>
    <property type="project" value="InterPro"/>
</dbReference>
<keyword evidence="3" id="KW-0119">Carbohydrate metabolism</keyword>
<dbReference type="InterPro" id="IPR039174">
    <property type="entry name" value="Chondroitin_ABC_lyase"/>
</dbReference>
<evidence type="ECO:0000256" key="2">
    <source>
        <dbReference type="ARBA" id="ARBA00023239"/>
    </source>
</evidence>
<dbReference type="PANTHER" id="PTHR37322:SF3">
    <property type="entry name" value="CHONDROITIN SULFATE ABC EXOLYASE"/>
    <property type="match status" value="1"/>
</dbReference>
<dbReference type="PANTHER" id="PTHR37322">
    <property type="match status" value="1"/>
</dbReference>
<dbReference type="GO" id="GO:0046872">
    <property type="term" value="F:metal ion binding"/>
    <property type="evidence" value="ECO:0007669"/>
    <property type="project" value="UniProtKB-KW"/>
</dbReference>
<dbReference type="GO" id="GO:0030246">
    <property type="term" value="F:carbohydrate binding"/>
    <property type="evidence" value="ECO:0007669"/>
    <property type="project" value="InterPro"/>
</dbReference>
<evidence type="ECO:0000256" key="3">
    <source>
        <dbReference type="PIRNR" id="PIRNR034515"/>
    </source>
</evidence>
<dbReference type="STRING" id="305900.GV64_23755"/>
<keyword evidence="10" id="KW-1185">Reference proteome</keyword>
<dbReference type="SUPFAM" id="SSF74650">
    <property type="entry name" value="Galactose mutarotase-like"/>
    <property type="match status" value="1"/>
</dbReference>
<feature type="active site" description="Proton donor" evidence="4">
    <location>
        <position position="461"/>
    </location>
</feature>
<sequence>MVTGMLGGMYSLNVMASGELTNSEKLRAQIVSFEEAKVPAWATAKSGKLSMDSRYYINGRQGMRWDWQPGDVLELKLPEPFRVYPRKEASDAYGRNAISLFSAWLHNDQPMDETVRFEFGNGSGTNASFEMKLNFDGWRSPGQGFDRDMSGKPASTMDTVRIIAPNTAKGGTFYIDRLMVSIDDDRRHWSDYHTTTDNKVPEIDFGIPDNVPAATPEQLQDIQKIKTSLQNFYVGRSKLTEKSINKVREDFADTELKREDGVLTGRHVLTGQQVKIYQPKHLDADDKLLVKDYLIFRPYVELMLKIGQIYHKTDDAALKKEMADKFVMMSEHLYNQGFVAGSTLVTSHHWGYSGRDWYTSMFVMEDVLREAGLLDDAYDALMWYSREFKDSFDMELNKKSSNLDYFNTLSRQHLIMVLLEEDPDRRVALLNKFSGFVSGALAQTPTGEYDGLRPDGTAFRHRGNYPGYSFPAFVGMAHVAELLSGTGFELTPAARKNVKNAFMAARNYANPQIGMGISGRRPFKGSNVHGIKEIYRMLAVAGNAETGEPLDAELAATYLRLAELDETASVSLFGEKVMPEAMPQGHWSYNYGAFGVHRFADKMVTLKAFNKYVWSSEIYHNANRYGRYQSHGSAQIIPMGDQPELSRADKGFDENGWDWNRMPGATTIHLPLEKLDSPKKHTLMLRSEETFSGSGNLDNRYGAMGFKLGPVQDLKNIDSSFEMLKSVTAIDNRLVMAGSDISNDTEDHSTETTLFQHAINDRVHELWVNGRLVKDFPFQATLGQGDWLMDGHGNGYLIVSDSKVEVRRQHQKSRHNENKKPTEGDFSVAWVDHGANPDEAGYEYMVVLDATPEKMASLAKQADSGELPYKHEQKRNLHKTFDKATGVSSYVAFSSARPNDDYVVAIGTPSITLLKENGSGLDISVASTDINLTRETHSAPVKVNLTVKGAWKTATEMDNVKAVVKGSRTQLVVTAKDGIPVQFKLTQG</sequence>
<comment type="function">
    <text evidence="3">Broad-specificity glycosaminoglycan lyase.</text>
</comment>
<dbReference type="Gene3D" id="2.70.98.10">
    <property type="match status" value="1"/>
</dbReference>
<dbReference type="InterPro" id="IPR024200">
    <property type="entry name" value="Chondroitinase_ABC_I"/>
</dbReference>
<evidence type="ECO:0000259" key="6">
    <source>
        <dbReference type="Pfam" id="PF02278"/>
    </source>
</evidence>
<dbReference type="Pfam" id="PF09092">
    <property type="entry name" value="Lyase_N"/>
    <property type="match status" value="1"/>
</dbReference>
<evidence type="ECO:0000259" key="7">
    <source>
        <dbReference type="Pfam" id="PF09092"/>
    </source>
</evidence>
<protein>
    <recommendedName>
        <fullName evidence="3">Chondroitin sulfate ABC lyase</fullName>
    </recommendedName>
    <alternativeName>
        <fullName evidence="3">Chondroitin ABC eliminase</fullName>
    </alternativeName>
    <alternativeName>
        <fullName evidence="3">Chondroitin ABC lyase</fullName>
    </alternativeName>
    <alternativeName>
        <fullName evidence="3">Chondroitinase ABC</fullName>
    </alternativeName>
</protein>
<dbReference type="InterPro" id="IPR011071">
    <property type="entry name" value="Lyase_8-like_C"/>
</dbReference>
<comment type="caution">
    <text evidence="9">The sequence shown here is derived from an EMBL/GenBank/DDBJ whole genome shotgun (WGS) entry which is preliminary data.</text>
</comment>
<feature type="domain" description="Polysaccharide lyase family 8 central" evidence="6">
    <location>
        <begin position="594"/>
        <end position="847"/>
    </location>
</feature>
<dbReference type="SUPFAM" id="SSF49863">
    <property type="entry name" value="Hyaluronate lyase-like, C-terminal domain"/>
    <property type="match status" value="1"/>
</dbReference>
<feature type="binding site" evidence="5">
    <location>
        <position position="176"/>
    </location>
    <ligand>
        <name>Ca(2+)</name>
        <dbReference type="ChEBI" id="CHEBI:29108"/>
    </ligand>
</feature>
<evidence type="ECO:0000259" key="8">
    <source>
        <dbReference type="Pfam" id="PF09093"/>
    </source>
</evidence>
<evidence type="ECO:0000256" key="1">
    <source>
        <dbReference type="ARBA" id="ARBA00006699"/>
    </source>
</evidence>
<feature type="binding site" evidence="5">
    <location>
        <position position="34"/>
    </location>
    <ligand>
        <name>Ca(2+)</name>
        <dbReference type="ChEBI" id="CHEBI:29108"/>
    </ligand>
</feature>
<dbReference type="GO" id="GO:0006027">
    <property type="term" value="P:glycosaminoglycan catabolic process"/>
    <property type="evidence" value="ECO:0007669"/>
    <property type="project" value="InterPro"/>
</dbReference>
<dbReference type="InterPro" id="IPR011013">
    <property type="entry name" value="Gal_mutarotase_sf_dom"/>
</dbReference>
<keyword evidence="5" id="KW-0479">Metal-binding</keyword>
<gene>
    <name evidence="9" type="ORF">GV64_23755</name>
</gene>
<evidence type="ECO:0000256" key="4">
    <source>
        <dbReference type="PIRSR" id="PIRSR034515-1"/>
    </source>
</evidence>
<comment type="similarity">
    <text evidence="1 3">Belongs to the polysaccharide lyase 8 family.</text>
</comment>
<dbReference type="Proteomes" id="UP000027997">
    <property type="component" value="Unassembled WGS sequence"/>
</dbReference>
<organism evidence="9 10">
    <name type="scientific">Endozoicomonas elysicola</name>
    <dbReference type="NCBI Taxonomy" id="305900"/>
    <lineage>
        <taxon>Bacteria</taxon>
        <taxon>Pseudomonadati</taxon>
        <taxon>Pseudomonadota</taxon>
        <taxon>Gammaproteobacteria</taxon>
        <taxon>Oceanospirillales</taxon>
        <taxon>Endozoicomonadaceae</taxon>
        <taxon>Endozoicomonas</taxon>
    </lineage>
</organism>
<accession>A0A081KGQ7</accession>
<dbReference type="Gene3D" id="2.60.220.10">
    <property type="entry name" value="Polysaccharide lyase family 8-like, C-terminal"/>
    <property type="match status" value="1"/>
</dbReference>
<feature type="binding site" evidence="5">
    <location>
        <position position="32"/>
    </location>
    <ligand>
        <name>Ca(2+)</name>
        <dbReference type="ChEBI" id="CHEBI:29108"/>
    </ligand>
</feature>
<dbReference type="InterPro" id="IPR014718">
    <property type="entry name" value="GH-type_carb-bd"/>
</dbReference>
<dbReference type="InterPro" id="IPR015176">
    <property type="entry name" value="Lyase_N"/>
</dbReference>
<reference evidence="9 10" key="1">
    <citation type="submission" date="2014-06" db="EMBL/GenBank/DDBJ databases">
        <title>Whole Genome Sequences of Three Symbiotic Endozoicomonas Bacteria.</title>
        <authorList>
            <person name="Neave M.J."/>
            <person name="Apprill A."/>
            <person name="Voolstra C.R."/>
        </authorList>
    </citation>
    <scope>NUCLEOTIDE SEQUENCE [LARGE SCALE GENOMIC DNA]</scope>
    <source>
        <strain evidence="9 10">DSM 22380</strain>
    </source>
</reference>
<dbReference type="InterPro" id="IPR008979">
    <property type="entry name" value="Galactose-bd-like_sf"/>
</dbReference>
<dbReference type="InterPro" id="IPR015177">
    <property type="entry name" value="Lyase_catalyt"/>
</dbReference>
<keyword evidence="5" id="KW-0106">Calcium</keyword>
<name>A0A081KGQ7_9GAMM</name>
<dbReference type="Pfam" id="PF02278">
    <property type="entry name" value="Lyase_8"/>
    <property type="match status" value="1"/>
</dbReference>
<evidence type="ECO:0000313" key="10">
    <source>
        <dbReference type="Proteomes" id="UP000027997"/>
    </source>
</evidence>
<feature type="active site" description="Proton acceptor" evidence="4">
    <location>
        <position position="349"/>
    </location>
</feature>
<dbReference type="PIRSF" id="PIRSF034515">
    <property type="entry name" value="Chondroitinase"/>
    <property type="match status" value="1"/>
</dbReference>